<evidence type="ECO:0000313" key="6">
    <source>
        <dbReference type="Proteomes" id="UP000649753"/>
    </source>
</evidence>
<feature type="domain" description="Immune inhibitor A-like metallopeptidase VEG" evidence="4">
    <location>
        <begin position="605"/>
        <end position="763"/>
    </location>
</feature>
<organism evidence="5 6">
    <name type="scientific">Plantactinospora soyae</name>
    <dbReference type="NCBI Taxonomy" id="1544732"/>
    <lineage>
        <taxon>Bacteria</taxon>
        <taxon>Bacillati</taxon>
        <taxon>Actinomycetota</taxon>
        <taxon>Actinomycetes</taxon>
        <taxon>Micromonosporales</taxon>
        <taxon>Micromonosporaceae</taxon>
        <taxon>Plantactinospora</taxon>
    </lineage>
</organism>
<dbReference type="PANTHER" id="PTHR41775">
    <property type="entry name" value="SECRETED PROTEIN-RELATED"/>
    <property type="match status" value="1"/>
</dbReference>
<feature type="region of interest" description="Disordered" evidence="1">
    <location>
        <begin position="117"/>
        <end position="142"/>
    </location>
</feature>
<gene>
    <name evidence="5" type="ORF">H4W31_001261</name>
</gene>
<dbReference type="NCBIfam" id="TIGR03296">
    <property type="entry name" value="M6dom_TIGR03296"/>
    <property type="match status" value="1"/>
</dbReference>
<proteinExistence type="predicted"/>
<dbReference type="Pfam" id="PF20774">
    <property type="entry name" value="InhA-like_VEG"/>
    <property type="match status" value="1"/>
</dbReference>
<dbReference type="AlphaFoldDB" id="A0A927QXM1"/>
<dbReference type="Gene3D" id="2.60.120.260">
    <property type="entry name" value="Galactose-binding domain-like"/>
    <property type="match status" value="1"/>
</dbReference>
<reference evidence="5" key="1">
    <citation type="submission" date="2020-10" db="EMBL/GenBank/DDBJ databases">
        <title>Sequencing the genomes of 1000 actinobacteria strains.</title>
        <authorList>
            <person name="Klenk H.-P."/>
        </authorList>
    </citation>
    <scope>NUCLEOTIDE SEQUENCE</scope>
    <source>
        <strain evidence="5">DSM 46832</strain>
    </source>
</reference>
<keyword evidence="5" id="KW-0378">Hydrolase</keyword>
<feature type="region of interest" description="Disordered" evidence="1">
    <location>
        <begin position="31"/>
        <end position="56"/>
    </location>
</feature>
<dbReference type="RefSeq" id="WP_225945413.1">
    <property type="nucleotide sequence ID" value="NZ_JADBEB010000001.1"/>
</dbReference>
<evidence type="ECO:0000259" key="4">
    <source>
        <dbReference type="Pfam" id="PF20774"/>
    </source>
</evidence>
<sequence>MRRRVTAGLAGATAALLAASAVAVPAYGAPAPAPASVDREPQGAAHRADNLPDPFADQEREVRKQAIADLISGKAKLQTRNGSKVIQVKADRFVEYQQPAKVDPIFSILVEFGNQKDPRTGGTDGPLHNQIPPRDRVYDGSATDDNSTIWRSDFSRQSYMDLFYSTKKESMRDFYLKQSGGRYTVGGDVSDWVSVPFNEARYGSNEIAERDGYWAFVKDTATAWYESQVAAGKSNAEIQTYLKQFDIWDRSDYDNDGDFNEPDGYIDHFQAVHAGEGEEAGGGAQGADAIWSHRWSAFTDLAGSAGPDFNKHGGVQIGDSGIWIRDYTTEPENGGLGVFAHEYGHDLGLPDLYDTQGGDNGVGFWSAMASGSWLNHGKEDIGSTPGYFDPWSKLYMGWLNYSSVDYDSGTTYATLGAAGDTDGLAQAVVVNLPDQEVSTELNTPFAGQYEWWSGSADDLTSTLARPLDLTGATTASINAKAWYNIEEDFDYLYAEVSTNGGSTWTPLDHPLIDEPEVGGTPEKGIDGSTEGEWIDLNYDLAAYVGQTVQFRYRYASDAGTNFEGAFLDNVSLVKNGAAVWTDGAETVDPGWTADGFTRFTGKIVEEVPQFYIAEYRTYYGYDKTLETGPYNFGWTSTRPDFVERFKNHQGLLVWYVNYAYDDNDTIDHPGFGLNLPVDVRPGPITVPGVGNITNRRGGYDATFSRFTKPAQTFHLNGVPTTVPKLNPVTVFNDSQADRYWSAQNPMNSVKVAGTGTKIELLLENRLISDLAIIKVTN</sequence>
<dbReference type="EMBL" id="JADBEB010000001">
    <property type="protein sequence ID" value="MBE1485623.1"/>
    <property type="molecule type" value="Genomic_DNA"/>
</dbReference>
<name>A0A927QXM1_9ACTN</name>
<feature type="signal peptide" evidence="2">
    <location>
        <begin position="1"/>
        <end position="23"/>
    </location>
</feature>
<dbReference type="GO" id="GO:0006508">
    <property type="term" value="P:proteolysis"/>
    <property type="evidence" value="ECO:0007669"/>
    <property type="project" value="InterPro"/>
</dbReference>
<evidence type="ECO:0000259" key="3">
    <source>
        <dbReference type="Pfam" id="PF05547"/>
    </source>
</evidence>
<dbReference type="InterPro" id="IPR008757">
    <property type="entry name" value="Peptidase_M6-like_domain"/>
</dbReference>
<dbReference type="InterPro" id="IPR048665">
    <property type="entry name" value="InhA-like_VEG"/>
</dbReference>
<keyword evidence="6" id="KW-1185">Reference proteome</keyword>
<accession>A0A927QXM1</accession>
<dbReference type="GO" id="GO:0008233">
    <property type="term" value="F:peptidase activity"/>
    <property type="evidence" value="ECO:0007669"/>
    <property type="project" value="InterPro"/>
</dbReference>
<evidence type="ECO:0000256" key="2">
    <source>
        <dbReference type="SAM" id="SignalP"/>
    </source>
</evidence>
<dbReference type="Pfam" id="PF20773">
    <property type="entry name" value="InhA-like_MAM"/>
    <property type="match status" value="1"/>
</dbReference>
<dbReference type="PIRSF" id="PIRSF007519">
    <property type="entry name" value="Protease_InhA"/>
    <property type="match status" value="1"/>
</dbReference>
<feature type="chain" id="PRO_5038349695" evidence="2">
    <location>
        <begin position="24"/>
        <end position="777"/>
    </location>
</feature>
<keyword evidence="2" id="KW-0732">Signal</keyword>
<dbReference type="PANTHER" id="PTHR41775:SF1">
    <property type="entry name" value="PEPTIDASE M6-LIKE DOMAIN-CONTAINING PROTEIN"/>
    <property type="match status" value="1"/>
</dbReference>
<evidence type="ECO:0000313" key="5">
    <source>
        <dbReference type="EMBL" id="MBE1485623.1"/>
    </source>
</evidence>
<dbReference type="EC" id="3.4.24.-" evidence="5"/>
<protein>
    <submittedName>
        <fullName evidence="5">Immune inhibitor A</fullName>
        <ecNumber evidence="5">3.4.24.-</ecNumber>
    </submittedName>
</protein>
<dbReference type="InterPro" id="IPR012300">
    <property type="entry name" value="Pept_M6_InhA"/>
</dbReference>
<feature type="domain" description="Peptidase M6-like" evidence="3">
    <location>
        <begin position="99"/>
        <end position="398"/>
    </location>
</feature>
<feature type="compositionally biased region" description="Basic and acidic residues" evidence="1">
    <location>
        <begin position="37"/>
        <end position="50"/>
    </location>
</feature>
<dbReference type="Pfam" id="PF05547">
    <property type="entry name" value="Peptidase_M6"/>
    <property type="match status" value="1"/>
</dbReference>
<evidence type="ECO:0000256" key="1">
    <source>
        <dbReference type="SAM" id="MobiDB-lite"/>
    </source>
</evidence>
<dbReference type="SUPFAM" id="SSF55486">
    <property type="entry name" value="Metalloproteases ('zincins'), catalytic domain"/>
    <property type="match status" value="1"/>
</dbReference>
<dbReference type="Proteomes" id="UP000649753">
    <property type="component" value="Unassembled WGS sequence"/>
</dbReference>
<comment type="caution">
    <text evidence="5">The sequence shown here is derived from an EMBL/GenBank/DDBJ whole genome shotgun (WGS) entry which is preliminary data.</text>
</comment>